<evidence type="ECO:0000256" key="5">
    <source>
        <dbReference type="SAM" id="MobiDB-lite"/>
    </source>
</evidence>
<feature type="coiled-coil region" evidence="4">
    <location>
        <begin position="174"/>
        <end position="420"/>
    </location>
</feature>
<keyword evidence="6" id="KW-1185">Reference proteome</keyword>
<feature type="coiled-coil region" evidence="4">
    <location>
        <begin position="1301"/>
        <end position="1328"/>
    </location>
</feature>
<dbReference type="PANTHER" id="PTHR18875:SF8">
    <property type="entry name" value="COILED-COIL DOMAIN-CONTAINING PROTEIN 18"/>
    <property type="match status" value="1"/>
</dbReference>
<evidence type="ECO:0000313" key="7">
    <source>
        <dbReference type="RefSeq" id="XP_055896196.1"/>
    </source>
</evidence>
<accession>A0A9W3B9R0</accession>
<dbReference type="OMA" id="NLECALM"/>
<feature type="compositionally biased region" description="Polar residues" evidence="5">
    <location>
        <begin position="123"/>
        <end position="142"/>
    </location>
</feature>
<evidence type="ECO:0000256" key="4">
    <source>
        <dbReference type="SAM" id="Coils"/>
    </source>
</evidence>
<organism evidence="6 7">
    <name type="scientific">Biomphalaria glabrata</name>
    <name type="common">Bloodfluke planorb</name>
    <name type="synonym">Freshwater snail</name>
    <dbReference type="NCBI Taxonomy" id="6526"/>
    <lineage>
        <taxon>Eukaryota</taxon>
        <taxon>Metazoa</taxon>
        <taxon>Spiralia</taxon>
        <taxon>Lophotrochozoa</taxon>
        <taxon>Mollusca</taxon>
        <taxon>Gastropoda</taxon>
        <taxon>Heterobranchia</taxon>
        <taxon>Euthyneura</taxon>
        <taxon>Panpulmonata</taxon>
        <taxon>Hygrophila</taxon>
        <taxon>Lymnaeoidea</taxon>
        <taxon>Planorbidae</taxon>
        <taxon>Biomphalaria</taxon>
    </lineage>
</organism>
<evidence type="ECO:0000256" key="3">
    <source>
        <dbReference type="ARBA" id="ARBA00023054"/>
    </source>
</evidence>
<proteinExistence type="predicted"/>
<reference evidence="7" key="1">
    <citation type="submission" date="2025-08" db="UniProtKB">
        <authorList>
            <consortium name="RefSeq"/>
        </authorList>
    </citation>
    <scope>IDENTIFICATION</scope>
</reference>
<dbReference type="Proteomes" id="UP001165740">
    <property type="component" value="Chromosome 9"/>
</dbReference>
<dbReference type="OrthoDB" id="304163at2759"/>
<evidence type="ECO:0000256" key="2">
    <source>
        <dbReference type="ARBA" id="ARBA00022490"/>
    </source>
</evidence>
<dbReference type="GeneID" id="106066762"/>
<keyword evidence="3 4" id="KW-0175">Coiled coil</keyword>
<evidence type="ECO:0000313" key="6">
    <source>
        <dbReference type="Proteomes" id="UP001165740"/>
    </source>
</evidence>
<protein>
    <submittedName>
        <fullName evidence="7">Coiled-coil domain-containing protein 18-like</fullName>
    </submittedName>
</protein>
<feature type="region of interest" description="Disordered" evidence="5">
    <location>
        <begin position="120"/>
        <end position="163"/>
    </location>
</feature>
<feature type="coiled-coil region" evidence="4">
    <location>
        <begin position="54"/>
        <end position="84"/>
    </location>
</feature>
<name>A0A9W3B9R0_BIOGL</name>
<evidence type="ECO:0000256" key="1">
    <source>
        <dbReference type="ARBA" id="ARBA00004496"/>
    </source>
</evidence>
<keyword evidence="2" id="KW-0963">Cytoplasm</keyword>
<sequence length="1502" mass="174217">MPIEKFMIPSVRPRTKIRPSENSCFRSIKVARSTSQAKEMPMSPMAMMDGNTEYAEMKRKLWETEQTLRNLKNLEKEVLSETSELVSSVNEQPTPSYGCDVVHDGTGSLRSIPESYSRFASHKIQSSTPGRNQQNYSPSDTYKNNESENSSLSSTSSKPNEVSNKYERKLLSQNQRLLMEVERLIGELHKLKLEGASLEQAAVLAKQIPDLEDKIEELVAETKAQDKALREAEKHLEESVKRSTELQRKLEQSEKNNIELTLELERVRFAKTEVEEQRDEALQNVIDAQDALEDYQKRIKEKIKKMENFEDELRDTLTRTTQERDDYMDQLTDIQSSVASQEAQINRLLNDVEKETTRRMEVEEEKLALQEQLKLLSCELDKLDEEMKEMKEIKKQKIFLESEMQEHRKLAQEIADLLIQVHHNHNKIALDDSGNFSLPTKYEVRMWQDEILSDAVLNTNNNGLEELNCNNNGLSCEGGGTTMMAELRNLFTNMDGEIQRLRYDLKQRDADDRTYQNLHDELKVLMDKVESGVRTNQELEFTVCALEDEKRTLNLKLDETLHSLAERERQIQCLDTRLNERNHQVVCLQEDNAMKAQRLCALEKDLDCCERRLKLASSGSNESLEQLKAAEERIKELEEILKCKENSLQDMQNQIVKLQKDMRCQQQKLEKKAECLTQQVYEYQKQTDQLSSDNDSMRQKLAVCNKASEECKRCLRAREDQIRCLDLQIEELKYTLEEKDKLHCKVLESYQQKICKSNEQIKNLECALMMCKNEVQMHLETMEKIKNHFECELSNRDGCIKHLQEELRKATEDLKCRTEENCNLEQTLSDANTKLANSYNQLKSCDQNVLCLTEKLKSTENQMLKDKACYMKETEELERRLAQALNSLQCTHDEIGKLKNFLQDKSTMVDCLQVEKNSLVRDLTKCKEVACCLQDKLGKMEKDNQELCRQLQQKMDCIRDMESIMCTKDQELKCCQRFIEELQDKLKCLQDNSSSGASASLQDKIKSCREELLCQSKMLCECEEALKRCQMELRDKCEEIRMQNCTIEELNCKLHERIARVDELEKAIENLNKDIDKRMKRVDEQLKKYECELCDKAKQIADLDDCLTRCQHNLNEKANEACVLEQKNARLCSDWNACQLKLKECEETRECLGKALSEQRAENAELAQELRVNREHLQQKHQELVDAQQTLCACNRELERTRRECDDLRNCLSQRECEIQHLSEEKNCLVSKVAHLTCRLENETCQLQNQMAEMKCRLEKENESLRIYQGEIEENNACLLQKLSACQRQLSQVEKCCHQKLDCMNRELEDLNSKLADREDQIAQCKECLNLKENEIMRLKLRLCSTDRCGDNCSNNHCFSNSNIPVFTLSDLDNSKLDKMESPLLLNVSHLCSSSSTARSADDLSVQWSLNGNRDSSTNVIQAISKDDHVFEPDCQLSNDSSNARNSIGASEVQERLRSNQMRQIEIERQLKCLEEETVVESPPIFQTGAESRASPDLLTIV</sequence>
<comment type="subcellular location">
    <subcellularLocation>
        <location evidence="1">Cytoplasm</location>
    </subcellularLocation>
</comment>
<dbReference type="GO" id="GO:0005737">
    <property type="term" value="C:cytoplasm"/>
    <property type="evidence" value="ECO:0007669"/>
    <property type="project" value="UniProtKB-SubCell"/>
</dbReference>
<feature type="compositionally biased region" description="Low complexity" evidence="5">
    <location>
        <begin position="147"/>
        <end position="161"/>
    </location>
</feature>
<dbReference type="RefSeq" id="XP_055896196.1">
    <property type="nucleotide sequence ID" value="XM_056040221.1"/>
</dbReference>
<feature type="coiled-coil region" evidence="4">
    <location>
        <begin position="1047"/>
        <end position="1092"/>
    </location>
</feature>
<feature type="coiled-coil region" evidence="4">
    <location>
        <begin position="620"/>
        <end position="686"/>
    </location>
</feature>
<dbReference type="PANTHER" id="PTHR18875">
    <property type="entry name" value="SARCOMA ANTIGEN NY-SAR-24/CYTOSKELETAL PROTEIN SOJO"/>
    <property type="match status" value="1"/>
</dbReference>
<feature type="coiled-coil region" evidence="4">
    <location>
        <begin position="1142"/>
        <end position="1218"/>
    </location>
</feature>
<dbReference type="SUPFAM" id="SSF57997">
    <property type="entry name" value="Tropomyosin"/>
    <property type="match status" value="2"/>
</dbReference>
<feature type="coiled-coil region" evidence="4">
    <location>
        <begin position="800"/>
        <end position="894"/>
    </location>
</feature>
<gene>
    <name evidence="7" type="primary">LOC106066762</name>
</gene>